<dbReference type="Pfam" id="PF00440">
    <property type="entry name" value="TetR_N"/>
    <property type="match status" value="1"/>
</dbReference>
<name>A0ABS8P8I3_9PSEU</name>
<keyword evidence="5" id="KW-1185">Reference proteome</keyword>
<evidence type="ECO:0000256" key="1">
    <source>
        <dbReference type="ARBA" id="ARBA00023125"/>
    </source>
</evidence>
<dbReference type="RefSeq" id="WP_230734630.1">
    <property type="nucleotide sequence ID" value="NZ_JAJNDB010000002.1"/>
</dbReference>
<feature type="domain" description="HTH tetR-type" evidence="3">
    <location>
        <begin position="10"/>
        <end position="70"/>
    </location>
</feature>
<feature type="DNA-binding region" description="H-T-H motif" evidence="2">
    <location>
        <begin position="33"/>
        <end position="52"/>
    </location>
</feature>
<accession>A0ABS8P8I3</accession>
<dbReference type="SUPFAM" id="SSF46689">
    <property type="entry name" value="Homeodomain-like"/>
    <property type="match status" value="1"/>
</dbReference>
<proteinExistence type="predicted"/>
<evidence type="ECO:0000256" key="2">
    <source>
        <dbReference type="PROSITE-ProRule" id="PRU00335"/>
    </source>
</evidence>
<protein>
    <submittedName>
        <fullName evidence="4">TetR/AcrR family transcriptional regulator</fullName>
    </submittedName>
</protein>
<dbReference type="InterPro" id="IPR001647">
    <property type="entry name" value="HTH_TetR"/>
</dbReference>
<dbReference type="EMBL" id="JAJNDB010000002">
    <property type="protein sequence ID" value="MCD2194558.1"/>
    <property type="molecule type" value="Genomic_DNA"/>
</dbReference>
<organism evidence="4 5">
    <name type="scientific">Actinomycetospora endophytica</name>
    <dbReference type="NCBI Taxonomy" id="2291215"/>
    <lineage>
        <taxon>Bacteria</taxon>
        <taxon>Bacillati</taxon>
        <taxon>Actinomycetota</taxon>
        <taxon>Actinomycetes</taxon>
        <taxon>Pseudonocardiales</taxon>
        <taxon>Pseudonocardiaceae</taxon>
        <taxon>Actinomycetospora</taxon>
    </lineage>
</organism>
<dbReference type="InterPro" id="IPR009057">
    <property type="entry name" value="Homeodomain-like_sf"/>
</dbReference>
<dbReference type="PANTHER" id="PTHR30055:SF153">
    <property type="entry name" value="HTH-TYPE TRANSCRIPTIONAL REPRESSOR RV3405C"/>
    <property type="match status" value="1"/>
</dbReference>
<keyword evidence="1 2" id="KW-0238">DNA-binding</keyword>
<evidence type="ECO:0000259" key="3">
    <source>
        <dbReference type="PROSITE" id="PS50977"/>
    </source>
</evidence>
<reference evidence="4 5" key="1">
    <citation type="submission" date="2021-11" db="EMBL/GenBank/DDBJ databases">
        <title>Draft genome sequence of Actinomycetospora sp. SF1 isolated from the rhizosphere soil.</title>
        <authorList>
            <person name="Duangmal K."/>
            <person name="Chantavorakit T."/>
        </authorList>
    </citation>
    <scope>NUCLEOTIDE SEQUENCE [LARGE SCALE GENOMIC DNA]</scope>
    <source>
        <strain evidence="4 5">TBRC 5722</strain>
    </source>
</reference>
<gene>
    <name evidence="4" type="ORF">LQ327_14390</name>
</gene>
<comment type="caution">
    <text evidence="4">The sequence shown here is derived from an EMBL/GenBank/DDBJ whole genome shotgun (WGS) entry which is preliminary data.</text>
</comment>
<dbReference type="Proteomes" id="UP001199469">
    <property type="component" value="Unassembled WGS sequence"/>
</dbReference>
<evidence type="ECO:0000313" key="4">
    <source>
        <dbReference type="EMBL" id="MCD2194558.1"/>
    </source>
</evidence>
<dbReference type="PROSITE" id="PS50977">
    <property type="entry name" value="HTH_TETR_2"/>
    <property type="match status" value="1"/>
</dbReference>
<dbReference type="InterPro" id="IPR050109">
    <property type="entry name" value="HTH-type_TetR-like_transc_reg"/>
</dbReference>
<dbReference type="PANTHER" id="PTHR30055">
    <property type="entry name" value="HTH-TYPE TRANSCRIPTIONAL REGULATOR RUTR"/>
    <property type="match status" value="1"/>
</dbReference>
<dbReference type="PRINTS" id="PR00455">
    <property type="entry name" value="HTHTETR"/>
</dbReference>
<evidence type="ECO:0000313" key="5">
    <source>
        <dbReference type="Proteomes" id="UP001199469"/>
    </source>
</evidence>
<sequence length="197" mass="22112">MARDSRADRDATRQQVQAAARNCFAAVGVRKTTMEDVARRADVSRQTLYKHFAGRRELVEAAGGARIAELADDILARDWGDAGPAEVFLDRCQAIVASIRNDTELGLLISEGPLTLHEILWQPEVWLRGLTDWTGWLRSARSDGLVSGELTDEDLYDWMQTVLTSIILQPTTDDGRVRRQLHLMLRSFRPVAAHESE</sequence>
<dbReference type="Gene3D" id="1.10.357.10">
    <property type="entry name" value="Tetracycline Repressor, domain 2"/>
    <property type="match status" value="1"/>
</dbReference>